<reference evidence="1" key="1">
    <citation type="submission" date="2018-05" db="EMBL/GenBank/DDBJ databases">
        <authorList>
            <person name="Lanie J.A."/>
            <person name="Ng W.-L."/>
            <person name="Kazmierczak K.M."/>
            <person name="Andrzejewski T.M."/>
            <person name="Davidsen T.M."/>
            <person name="Wayne K.J."/>
            <person name="Tettelin H."/>
            <person name="Glass J.I."/>
            <person name="Rusch D."/>
            <person name="Podicherti R."/>
            <person name="Tsui H.-C.T."/>
            <person name="Winkler M.E."/>
        </authorList>
    </citation>
    <scope>NUCLEOTIDE SEQUENCE</scope>
</reference>
<feature type="non-terminal residue" evidence="1">
    <location>
        <position position="84"/>
    </location>
</feature>
<protein>
    <recommendedName>
        <fullName evidence="2">Zinc-finger domain-containing protein</fullName>
    </recommendedName>
</protein>
<dbReference type="EMBL" id="UINC01141242">
    <property type="protein sequence ID" value="SVD28863.1"/>
    <property type="molecule type" value="Genomic_DNA"/>
</dbReference>
<feature type="non-terminal residue" evidence="1">
    <location>
        <position position="1"/>
    </location>
</feature>
<organism evidence="1">
    <name type="scientific">marine metagenome</name>
    <dbReference type="NCBI Taxonomy" id="408172"/>
    <lineage>
        <taxon>unclassified sequences</taxon>
        <taxon>metagenomes</taxon>
        <taxon>ecological metagenomes</taxon>
    </lineage>
</organism>
<gene>
    <name evidence="1" type="ORF">METZ01_LOCUS381717</name>
</gene>
<proteinExistence type="predicted"/>
<accession>A0A382U3N3</accession>
<sequence>MKCYDFELNISAYIEGELKQVVRQSFNEHKENCILCNEKLVDISKLMDKMPKLTPLVTSPQFIHNLNEKIREIDNRGPSIWERV</sequence>
<evidence type="ECO:0008006" key="2">
    <source>
        <dbReference type="Google" id="ProtNLM"/>
    </source>
</evidence>
<name>A0A382U3N3_9ZZZZ</name>
<dbReference type="AlphaFoldDB" id="A0A382U3N3"/>
<evidence type="ECO:0000313" key="1">
    <source>
        <dbReference type="EMBL" id="SVD28863.1"/>
    </source>
</evidence>